<feature type="transmembrane region" description="Helical" evidence="1">
    <location>
        <begin position="32"/>
        <end position="51"/>
    </location>
</feature>
<keyword evidence="1" id="KW-1133">Transmembrane helix</keyword>
<dbReference type="Pfam" id="PF10321">
    <property type="entry name" value="7TM_GPCR_Srt"/>
    <property type="match status" value="1"/>
</dbReference>
<dbReference type="AlphaFoldDB" id="A0A914E9W3"/>
<name>A0A914E9W3_9BILA</name>
<evidence type="ECO:0000256" key="1">
    <source>
        <dbReference type="SAM" id="Phobius"/>
    </source>
</evidence>
<sequence>MCATFANPYAGMDDIPVDGSIYLDPLGPYHDYVISVMFPVLYFILCVILFIKTRGGSQAITKLQKQFIVQSIILSAFIVAACYLFLYMQFFYVPQFFSILSHVIWQSSHGASVFTYMINKSMRKEVMVMLRQIKGEQVVIVNQVNPISLHVKPTWLRGSTQ</sequence>
<evidence type="ECO:0000313" key="3">
    <source>
        <dbReference type="WBParaSite" id="ACRNAN_scaffold6361.g31019.t1"/>
    </source>
</evidence>
<dbReference type="PANTHER" id="PTHR23021:SF11">
    <property type="entry name" value="SERPENTINE RECEPTOR, CLASS T"/>
    <property type="match status" value="1"/>
</dbReference>
<evidence type="ECO:0000313" key="2">
    <source>
        <dbReference type="Proteomes" id="UP000887540"/>
    </source>
</evidence>
<dbReference type="WBParaSite" id="ACRNAN_scaffold6361.g31019.t1">
    <property type="protein sequence ID" value="ACRNAN_scaffold6361.g31019.t1"/>
    <property type="gene ID" value="ACRNAN_scaffold6361.g31019"/>
</dbReference>
<proteinExistence type="predicted"/>
<reference evidence="3" key="1">
    <citation type="submission" date="2022-11" db="UniProtKB">
        <authorList>
            <consortium name="WormBaseParasite"/>
        </authorList>
    </citation>
    <scope>IDENTIFICATION</scope>
</reference>
<dbReference type="Proteomes" id="UP000887540">
    <property type="component" value="Unplaced"/>
</dbReference>
<dbReference type="PANTHER" id="PTHR23021">
    <property type="entry name" value="SERPENTINE RECEPTOR, CLASS T"/>
    <property type="match status" value="1"/>
</dbReference>
<dbReference type="SUPFAM" id="SSF81321">
    <property type="entry name" value="Family A G protein-coupled receptor-like"/>
    <property type="match status" value="1"/>
</dbReference>
<keyword evidence="2" id="KW-1185">Reference proteome</keyword>
<protein>
    <submittedName>
        <fullName evidence="3">Uncharacterized protein</fullName>
    </submittedName>
</protein>
<accession>A0A914E9W3</accession>
<organism evidence="2 3">
    <name type="scientific">Acrobeloides nanus</name>
    <dbReference type="NCBI Taxonomy" id="290746"/>
    <lineage>
        <taxon>Eukaryota</taxon>
        <taxon>Metazoa</taxon>
        <taxon>Ecdysozoa</taxon>
        <taxon>Nematoda</taxon>
        <taxon>Chromadorea</taxon>
        <taxon>Rhabditida</taxon>
        <taxon>Tylenchina</taxon>
        <taxon>Cephalobomorpha</taxon>
        <taxon>Cephaloboidea</taxon>
        <taxon>Cephalobidae</taxon>
        <taxon>Acrobeloides</taxon>
    </lineage>
</organism>
<keyword evidence="1" id="KW-0472">Membrane</keyword>
<feature type="transmembrane region" description="Helical" evidence="1">
    <location>
        <begin position="72"/>
        <end position="93"/>
    </location>
</feature>
<keyword evidence="1" id="KW-0812">Transmembrane</keyword>
<dbReference type="InterPro" id="IPR019425">
    <property type="entry name" value="7TM_GPCR_serpentine_rcpt_Srt"/>
</dbReference>